<dbReference type="Gene3D" id="2.30.29.170">
    <property type="match status" value="3"/>
</dbReference>
<evidence type="ECO:0000313" key="9">
    <source>
        <dbReference type="Proteomes" id="UP001055712"/>
    </source>
</evidence>
<reference evidence="8" key="1">
    <citation type="journal article" date="2019" name="Plant J.">
        <title>Chlorella vulgaris genome assembly and annotation reveals the molecular basis for metabolic acclimation to high light conditions.</title>
        <authorList>
            <person name="Cecchin M."/>
            <person name="Marcolungo L."/>
            <person name="Rossato M."/>
            <person name="Girolomoni L."/>
            <person name="Cosentino E."/>
            <person name="Cuine S."/>
            <person name="Li-Beisson Y."/>
            <person name="Delledonne M."/>
            <person name="Ballottari M."/>
        </authorList>
    </citation>
    <scope>NUCLEOTIDE SEQUENCE</scope>
    <source>
        <strain evidence="8">211/11P</strain>
    </source>
</reference>
<gene>
    <name evidence="8" type="ORF">D9Q98_002089</name>
</gene>
<dbReference type="InterPro" id="IPR040193">
    <property type="entry name" value="EFHC1/EFHC2/EFHB"/>
</dbReference>
<organism evidence="8 9">
    <name type="scientific">Chlorella vulgaris</name>
    <name type="common">Green alga</name>
    <dbReference type="NCBI Taxonomy" id="3077"/>
    <lineage>
        <taxon>Eukaryota</taxon>
        <taxon>Viridiplantae</taxon>
        <taxon>Chlorophyta</taxon>
        <taxon>core chlorophytes</taxon>
        <taxon>Trebouxiophyceae</taxon>
        <taxon>Chlorellales</taxon>
        <taxon>Chlorellaceae</taxon>
        <taxon>Chlorella clade</taxon>
        <taxon>Chlorella</taxon>
    </lineage>
</organism>
<accession>A0A9D4TVV8</accession>
<dbReference type="SMART" id="SM00676">
    <property type="entry name" value="DM10"/>
    <property type="match status" value="3"/>
</dbReference>
<dbReference type="GO" id="GO:0000281">
    <property type="term" value="P:mitotic cytokinesis"/>
    <property type="evidence" value="ECO:0007669"/>
    <property type="project" value="TreeGrafter"/>
</dbReference>
<protein>
    <recommendedName>
        <fullName evidence="7">DM10 domain-containing protein</fullName>
    </recommendedName>
</protein>
<dbReference type="FunFam" id="2.30.29.170:FF:000004">
    <property type="entry name" value="EF-hand domain containing 2"/>
    <property type="match status" value="1"/>
</dbReference>
<comment type="subcellular location">
    <subcellularLocation>
        <location evidence="1">Cell projection</location>
        <location evidence="1">Cilium</location>
    </subcellularLocation>
    <subcellularLocation>
        <location evidence="2">Cytoplasm</location>
        <location evidence="2">Cytoskeleton</location>
    </subcellularLocation>
</comment>
<dbReference type="GO" id="GO:0060285">
    <property type="term" value="P:cilium-dependent cell motility"/>
    <property type="evidence" value="ECO:0007669"/>
    <property type="project" value="TreeGrafter"/>
</dbReference>
<keyword evidence="4" id="KW-0677">Repeat</keyword>
<evidence type="ECO:0000256" key="3">
    <source>
        <dbReference type="ARBA" id="ARBA00022490"/>
    </source>
</evidence>
<feature type="domain" description="DM10" evidence="7">
    <location>
        <begin position="431"/>
        <end position="537"/>
    </location>
</feature>
<sequence>MNDYEQIKVPMLPGYSTSEPITGGRPKTQSLQHRNGYAVSLPVRSAIQVQAVAGPAVTGSQLWTASPSEAAPAQVPAATTPFQPKYVSLDKKVLRYFGWFGEAVPDSPLESWRLRRVEVLLYLEDGTMQVTERHAPNSGITQGTLAKRQMMPKEGGGFLQVADLAVGKCVRVYGRDMRIVDADSFTREYVAQRGVHLAPAEAYPVSPIEVVLAAKCKPSGLSHSDPDSPSSFAEALLGREHNSKSLQQFLQHGGEVLRFYMLWDNRVVQFGERHMYKLHFFVADATAEIMEVPEEPNGTTTALFPTFLKRGPLPKGAVGGALPGQGRLTPDQCYAAADLRIGATLSVLGRELFIYDCDEATRKWCQSHMEYSNEALTAIDVSEPKKALPVPELPPARFGLGIGSPEDSLQNCLRLVPKPPKRDHYRWQKLDTIVLRYEAVLEPGTGGKLINIDHERRFVVSFFMADQTIAVFEPPQPNTGLPGGKFLERAKVYKPGSKLAWYTEAEMQVGTALDLHGRRFRLVAADAFTEQWSAAHDMSGGAPLEVLY</sequence>
<evidence type="ECO:0000313" key="8">
    <source>
        <dbReference type="EMBL" id="KAI3436032.1"/>
    </source>
</evidence>
<name>A0A9D4TVV8_CHLVU</name>
<dbReference type="AlphaFoldDB" id="A0A9D4TVV8"/>
<dbReference type="InterPro" id="IPR006602">
    <property type="entry name" value="DM10_dom"/>
</dbReference>
<feature type="domain" description="DM10" evidence="7">
    <location>
        <begin position="90"/>
        <end position="194"/>
    </location>
</feature>
<dbReference type="PANTHER" id="PTHR12086:SF9">
    <property type="entry name" value="EF-HAND DOMAIN-CONTAINING PROTEIN 1"/>
    <property type="match status" value="1"/>
</dbReference>
<dbReference type="Pfam" id="PF06565">
    <property type="entry name" value="DM10_dom"/>
    <property type="match status" value="3"/>
</dbReference>
<evidence type="ECO:0000256" key="2">
    <source>
        <dbReference type="ARBA" id="ARBA00004245"/>
    </source>
</evidence>
<dbReference type="Proteomes" id="UP001055712">
    <property type="component" value="Unassembled WGS sequence"/>
</dbReference>
<dbReference type="OrthoDB" id="10255210at2759"/>
<comment type="caution">
    <text evidence="8">The sequence shown here is derived from an EMBL/GenBank/DDBJ whole genome shotgun (WGS) entry which is preliminary data.</text>
</comment>
<evidence type="ECO:0000256" key="5">
    <source>
        <dbReference type="ARBA" id="ARBA00023212"/>
    </source>
</evidence>
<keyword evidence="6" id="KW-0966">Cell projection</keyword>
<dbReference type="GO" id="GO:0007052">
    <property type="term" value="P:mitotic spindle organization"/>
    <property type="evidence" value="ECO:0007669"/>
    <property type="project" value="TreeGrafter"/>
</dbReference>
<keyword evidence="3" id="KW-0963">Cytoplasm</keyword>
<evidence type="ECO:0000256" key="6">
    <source>
        <dbReference type="ARBA" id="ARBA00023273"/>
    </source>
</evidence>
<feature type="domain" description="DM10" evidence="7">
    <location>
        <begin position="253"/>
        <end position="369"/>
    </location>
</feature>
<dbReference type="GO" id="GO:0072686">
    <property type="term" value="C:mitotic spindle"/>
    <property type="evidence" value="ECO:0007669"/>
    <property type="project" value="TreeGrafter"/>
</dbReference>
<reference evidence="8" key="2">
    <citation type="submission" date="2020-11" db="EMBL/GenBank/DDBJ databases">
        <authorList>
            <person name="Cecchin M."/>
            <person name="Marcolungo L."/>
            <person name="Rossato M."/>
            <person name="Girolomoni L."/>
            <person name="Cosentino E."/>
            <person name="Cuine S."/>
            <person name="Li-Beisson Y."/>
            <person name="Delledonne M."/>
            <person name="Ballottari M."/>
        </authorList>
    </citation>
    <scope>NUCLEOTIDE SEQUENCE</scope>
    <source>
        <strain evidence="8">211/11P</strain>
        <tissue evidence="8">Whole cell</tissue>
    </source>
</reference>
<evidence type="ECO:0000256" key="4">
    <source>
        <dbReference type="ARBA" id="ARBA00022737"/>
    </source>
</evidence>
<dbReference type="PANTHER" id="PTHR12086">
    <property type="entry name" value="EF-HAND DOMAIN C-TERMINAL CONTAINING PROTEIN"/>
    <property type="match status" value="1"/>
</dbReference>
<dbReference type="EMBL" id="SIDB01000002">
    <property type="protein sequence ID" value="KAI3436032.1"/>
    <property type="molecule type" value="Genomic_DNA"/>
</dbReference>
<keyword evidence="5" id="KW-0206">Cytoskeleton</keyword>
<keyword evidence="9" id="KW-1185">Reference proteome</keyword>
<proteinExistence type="predicted"/>
<dbReference type="GO" id="GO:0043014">
    <property type="term" value="F:alpha-tubulin binding"/>
    <property type="evidence" value="ECO:0007669"/>
    <property type="project" value="TreeGrafter"/>
</dbReference>
<dbReference type="PROSITE" id="PS51336">
    <property type="entry name" value="DM10"/>
    <property type="match status" value="3"/>
</dbReference>
<dbReference type="GO" id="GO:0005930">
    <property type="term" value="C:axoneme"/>
    <property type="evidence" value="ECO:0007669"/>
    <property type="project" value="TreeGrafter"/>
</dbReference>
<evidence type="ECO:0000259" key="7">
    <source>
        <dbReference type="PROSITE" id="PS51336"/>
    </source>
</evidence>
<evidence type="ECO:0000256" key="1">
    <source>
        <dbReference type="ARBA" id="ARBA00004138"/>
    </source>
</evidence>